<dbReference type="AlphaFoldDB" id="A0A0G3GT35"/>
<dbReference type="Proteomes" id="UP000035368">
    <property type="component" value="Chromosome"/>
</dbReference>
<dbReference type="GO" id="GO:0005886">
    <property type="term" value="C:plasma membrane"/>
    <property type="evidence" value="ECO:0007669"/>
    <property type="project" value="TreeGrafter"/>
</dbReference>
<feature type="transmembrane region" description="Helical" evidence="1">
    <location>
        <begin position="70"/>
        <end position="92"/>
    </location>
</feature>
<gene>
    <name evidence="2" type="ORF">CEPID_12595</name>
</gene>
<dbReference type="PANTHER" id="PTHR18640:SF5">
    <property type="entry name" value="SODIUM_BILE ACID COTRANSPORTER 7"/>
    <property type="match status" value="1"/>
</dbReference>
<keyword evidence="1" id="KW-0472">Membrane</keyword>
<sequence>MSKHIKLPKPDILIVLIILAACLGLFFPAHGWFAEAFSAATKVAIALLFFLYGARLSTAEALAGLKHWRLHLTILAFTFVIYPLIGLAIAPVHSALPAGMYAGILYLTLVPSTVQSSVAFTSIARGNVAGAIVSASASNLIGVVATPLLVMLLMSHGGPFGLLEAALNGATATPGTSGAAATPGTSGAAGPTGAGGIVIDGQVFLDIAIQLLLPFLLGQLLRKWVAGVAANKATKSVDRGSIAMVVYSAFSAGMISGVWQTVTVAQIVGLTVFSAVLVVAMLTLTRVVAGWLGFDRADRIAIEFCGSKKSLATGLPMAAVIFAGTDISLLILPLMIYHQVQLMICSWLASRYGAQAVATA</sequence>
<keyword evidence="1" id="KW-0812">Transmembrane</keyword>
<feature type="transmembrane region" description="Helical" evidence="1">
    <location>
        <begin position="203"/>
        <end position="221"/>
    </location>
</feature>
<keyword evidence="1" id="KW-1133">Transmembrane helix</keyword>
<feature type="transmembrane region" description="Helical" evidence="1">
    <location>
        <begin position="132"/>
        <end position="154"/>
    </location>
</feature>
<organism evidence="2 3">
    <name type="scientific">Corynebacterium epidermidicanis</name>
    <dbReference type="NCBI Taxonomy" id="1050174"/>
    <lineage>
        <taxon>Bacteria</taxon>
        <taxon>Bacillati</taxon>
        <taxon>Actinomycetota</taxon>
        <taxon>Actinomycetes</taxon>
        <taxon>Mycobacteriales</taxon>
        <taxon>Corynebacteriaceae</taxon>
        <taxon>Corynebacterium</taxon>
    </lineage>
</organism>
<dbReference type="KEGG" id="cei:CEPID_12595"/>
<keyword evidence="3" id="KW-1185">Reference proteome</keyword>
<feature type="transmembrane region" description="Helical" evidence="1">
    <location>
        <begin position="268"/>
        <end position="294"/>
    </location>
</feature>
<feature type="transmembrane region" description="Helical" evidence="1">
    <location>
        <begin position="242"/>
        <end position="262"/>
    </location>
</feature>
<dbReference type="InterPro" id="IPR016833">
    <property type="entry name" value="Put_Na-Bile_cotransptr"/>
</dbReference>
<feature type="transmembrane region" description="Helical" evidence="1">
    <location>
        <begin position="98"/>
        <end position="120"/>
    </location>
</feature>
<dbReference type="STRING" id="1050174.CEPID_12595"/>
<dbReference type="EMBL" id="CP011541">
    <property type="protein sequence ID" value="AKK04341.1"/>
    <property type="molecule type" value="Genomic_DNA"/>
</dbReference>
<dbReference type="PATRIC" id="fig|1050174.4.peg.2543"/>
<dbReference type="RefSeq" id="WP_061363647.1">
    <property type="nucleotide sequence ID" value="NZ_CP011541.1"/>
</dbReference>
<reference evidence="2 3" key="1">
    <citation type="submission" date="2015-05" db="EMBL/GenBank/DDBJ databases">
        <title>Complete genome sequence of Corynebacterium epidermidicanis DSM 45586, isolated from the skin of a dog suffering from pruritus.</title>
        <authorList>
            <person name="Ruckert C."/>
            <person name="Albersmeier A."/>
            <person name="Winkler A."/>
            <person name="Tauch A."/>
        </authorList>
    </citation>
    <scope>NUCLEOTIDE SEQUENCE [LARGE SCALE GENOMIC DNA]</scope>
    <source>
        <strain evidence="2 3">DSM 45586</strain>
    </source>
</reference>
<name>A0A0G3GT35_9CORY</name>
<dbReference type="OrthoDB" id="9792271at2"/>
<proteinExistence type="predicted"/>
<dbReference type="Gene3D" id="1.20.1530.20">
    <property type="match status" value="1"/>
</dbReference>
<dbReference type="PANTHER" id="PTHR18640">
    <property type="entry name" value="SOLUTE CARRIER FAMILY 10 MEMBER 7"/>
    <property type="match status" value="1"/>
</dbReference>
<dbReference type="Pfam" id="PF13593">
    <property type="entry name" value="SBF_like"/>
    <property type="match status" value="1"/>
</dbReference>
<dbReference type="InterPro" id="IPR038770">
    <property type="entry name" value="Na+/solute_symporter_sf"/>
</dbReference>
<accession>A0A0G3GT35</accession>
<evidence type="ECO:0000313" key="2">
    <source>
        <dbReference type="EMBL" id="AKK04341.1"/>
    </source>
</evidence>
<dbReference type="PIRSF" id="PIRSF026166">
    <property type="entry name" value="UCP026166"/>
    <property type="match status" value="1"/>
</dbReference>
<evidence type="ECO:0000256" key="1">
    <source>
        <dbReference type="SAM" id="Phobius"/>
    </source>
</evidence>
<dbReference type="PROSITE" id="PS51257">
    <property type="entry name" value="PROKAR_LIPOPROTEIN"/>
    <property type="match status" value="1"/>
</dbReference>
<feature type="transmembrane region" description="Helical" evidence="1">
    <location>
        <begin position="39"/>
        <end position="58"/>
    </location>
</feature>
<feature type="transmembrane region" description="Helical" evidence="1">
    <location>
        <begin position="315"/>
        <end position="336"/>
    </location>
</feature>
<evidence type="ECO:0000313" key="3">
    <source>
        <dbReference type="Proteomes" id="UP000035368"/>
    </source>
</evidence>
<protein>
    <submittedName>
        <fullName evidence="2">Putative Na+-dependent transporter</fullName>
    </submittedName>
</protein>
<feature type="transmembrane region" description="Helical" evidence="1">
    <location>
        <begin position="12"/>
        <end position="33"/>
    </location>
</feature>